<accession>A0ABR7CDI5</accession>
<dbReference type="EMBL" id="JACOOE010000007">
    <property type="protein sequence ID" value="MBC5605860.1"/>
    <property type="molecule type" value="Genomic_DNA"/>
</dbReference>
<protein>
    <submittedName>
        <fullName evidence="1">Uncharacterized protein</fullName>
    </submittedName>
</protein>
<keyword evidence="2" id="KW-1185">Reference proteome</keyword>
<reference evidence="1 2" key="1">
    <citation type="submission" date="2020-08" db="EMBL/GenBank/DDBJ databases">
        <title>Genome public.</title>
        <authorList>
            <person name="Liu C."/>
            <person name="Sun Q."/>
        </authorList>
    </citation>
    <scope>NUCLEOTIDE SEQUENCE [LARGE SCALE GENOMIC DNA]</scope>
    <source>
        <strain evidence="1 2">M27</strain>
    </source>
</reference>
<evidence type="ECO:0000313" key="1">
    <source>
        <dbReference type="EMBL" id="MBC5605860.1"/>
    </source>
</evidence>
<dbReference type="Proteomes" id="UP000600600">
    <property type="component" value="Unassembled WGS sequence"/>
</dbReference>
<gene>
    <name evidence="1" type="ORF">H8S67_14450</name>
</gene>
<organism evidence="1 2">
    <name type="scientific">Bacteroides difficilis</name>
    <dbReference type="NCBI Taxonomy" id="2763021"/>
    <lineage>
        <taxon>Bacteria</taxon>
        <taxon>Pseudomonadati</taxon>
        <taxon>Bacteroidota</taxon>
        <taxon>Bacteroidia</taxon>
        <taxon>Bacteroidales</taxon>
        <taxon>Bacteroidaceae</taxon>
        <taxon>Bacteroides</taxon>
    </lineage>
</organism>
<evidence type="ECO:0000313" key="2">
    <source>
        <dbReference type="Proteomes" id="UP000600600"/>
    </source>
</evidence>
<sequence>MKLRYYSEFRSVKDKLYRLEIHTIFAVYSEELTLTDNPFVVEYESDMLYKPLKMSNAVAGVLTNKILSDLYTAEGQNIEIRLYNKTDDILEWFGYLSPNLYSSDYITPLNLVELQAIDSISVLENRKYSYINSSEIYFKSFKDVIMHILDIADPGKVLGKLYFHKANRISKEATASLIEDIYIHERNFFDEANEPMNCRDVLEEILKYLGMTLIQYQNAYYMIDYDYIKNESLSFFVYDRMNNTCESMETHSALLNVYSIGIAESAGSISLGDVYNKVSVVANMNQITTLCPKLLDDEKDIVNQNSDPNKYYISNRDIDGKNYTLLNSFFKSKENWDYLSPSFSFLDVPVKDAEITIDNVNDIYSGVTWQKYSDYTTEDGEPSSLSWNTCVSFLQAYNNMFGTSRKTLLTLKNGEYSLFKGGYFIINIAYRMSGSFLPNDIIKTSDEVYSNTKYGAGFDHTMIPCKLYIDDYYYDGEVWRNSKYYMDRVARDYYKVTYNLTYRGAIWYRYKDNFGDWRFVSKGEYDSASGEKASGGYDDANKVYAYRENGESIFVEKWYHDECILKDGFYLVHINKEGDNVFDEEKRLTNTVSYRFNLYDSTDGVAIKLPGDKILCGKIRFELGTPNHLGTYPMYRTDGGCSPCTAFHISDFTFKYTNNKTTYDIFNDTVDDSDVVYSNVINDNNVAEMDDIELLINSNAKNISSYSNCATKSGDKFDYLRTIYSPLHDKDALPEQILIDKLYQHYSSPKFKYSNILNRSFSILSRIYENSLRKEMLVDQMNIDFANESCNVSLIEP</sequence>
<proteinExistence type="predicted"/>
<dbReference type="RefSeq" id="WP_186967741.1">
    <property type="nucleotide sequence ID" value="NZ_JACOOE010000007.1"/>
</dbReference>
<comment type="caution">
    <text evidence="1">The sequence shown here is derived from an EMBL/GenBank/DDBJ whole genome shotgun (WGS) entry which is preliminary data.</text>
</comment>
<name>A0ABR7CDI5_9BACE</name>